<dbReference type="SUPFAM" id="SSF50729">
    <property type="entry name" value="PH domain-like"/>
    <property type="match status" value="1"/>
</dbReference>
<dbReference type="FunFam" id="2.30.29.30:FF:000154">
    <property type="entry name" value="Oxysterol-binding protein"/>
    <property type="match status" value="1"/>
</dbReference>
<dbReference type="Ensembl" id="ENSMMDT00005016035.1">
    <property type="protein sequence ID" value="ENSMMDP00005015619.1"/>
    <property type="gene ID" value="ENSMMDG00005007937.1"/>
</dbReference>
<dbReference type="Pfam" id="PF00169">
    <property type="entry name" value="PH"/>
    <property type="match status" value="1"/>
</dbReference>
<sequence>MDKALCSPHPGTHKPNSGPLASSDRGNSVRKIGRTGSHSPGSGSLGGPAGATGSRGALLGNSMNLQQAHRRQLEGVLSKYTNLIQGWQNRYFVLDPELGQLQYFVNEQGKSQKPRGSLPLIGASVTPSDEAPHMFIVNSVNGELYKLRASDAKEQQFWINQLQACARRHSDSSAKVRKLKGSDEHLSADRAGGGQEGLGSSSSSRTRSFSLLPHLPPSSSPGSQRHPVTPSNIVTITHHKSPAAARRAKSQYPGRLLEVKEVMSQAESQQKSLVQSIDSLPTKGPLSCLDQDLLLLKATSAATLSCLGECLNILQQTQSHGQAQSQAQASQPNHAAHGAPSDGVPVWTVPKSPSGEQLKNGGLTPLRSAEPSPALRKKSLSHGAEHYPGLEDISPSEEVTDMEDNEEEDLGVLDDQRSIILHLLSQL</sequence>
<feature type="region of interest" description="Disordered" evidence="4">
    <location>
        <begin position="170"/>
        <end position="230"/>
    </location>
</feature>
<dbReference type="PANTHER" id="PTHR10972:SF47">
    <property type="entry name" value="OXYSTEROL-BINDING PROTEIN-RELATED PROTEIN 10"/>
    <property type="match status" value="1"/>
</dbReference>
<reference evidence="6" key="2">
    <citation type="submission" date="2025-08" db="UniProtKB">
        <authorList>
            <consortium name="Ensembl"/>
        </authorList>
    </citation>
    <scope>IDENTIFICATION</scope>
</reference>
<dbReference type="GO" id="GO:0015485">
    <property type="term" value="F:cholesterol binding"/>
    <property type="evidence" value="ECO:0007669"/>
    <property type="project" value="TreeGrafter"/>
</dbReference>
<feature type="compositionally biased region" description="Basic and acidic residues" evidence="4">
    <location>
        <begin position="170"/>
        <end position="188"/>
    </location>
</feature>
<dbReference type="GO" id="GO:0006869">
    <property type="term" value="P:lipid transport"/>
    <property type="evidence" value="ECO:0007669"/>
    <property type="project" value="UniProtKB-KW"/>
</dbReference>
<dbReference type="GO" id="GO:0005829">
    <property type="term" value="C:cytosol"/>
    <property type="evidence" value="ECO:0007669"/>
    <property type="project" value="TreeGrafter"/>
</dbReference>
<evidence type="ECO:0000256" key="4">
    <source>
        <dbReference type="SAM" id="MobiDB-lite"/>
    </source>
</evidence>
<organism evidence="6 7">
    <name type="scientific">Myripristis murdjan</name>
    <name type="common">pinecone soldierfish</name>
    <dbReference type="NCBI Taxonomy" id="586833"/>
    <lineage>
        <taxon>Eukaryota</taxon>
        <taxon>Metazoa</taxon>
        <taxon>Chordata</taxon>
        <taxon>Craniata</taxon>
        <taxon>Vertebrata</taxon>
        <taxon>Euteleostomi</taxon>
        <taxon>Actinopterygii</taxon>
        <taxon>Neopterygii</taxon>
        <taxon>Teleostei</taxon>
        <taxon>Neoteleostei</taxon>
        <taxon>Acanthomorphata</taxon>
        <taxon>Holocentriformes</taxon>
        <taxon>Holocentridae</taxon>
        <taxon>Myripristis</taxon>
    </lineage>
</organism>
<evidence type="ECO:0000256" key="1">
    <source>
        <dbReference type="ARBA" id="ARBA00022448"/>
    </source>
</evidence>
<evidence type="ECO:0000256" key="3">
    <source>
        <dbReference type="ARBA" id="ARBA00023121"/>
    </source>
</evidence>
<keyword evidence="7" id="KW-1185">Reference proteome</keyword>
<gene>
    <name evidence="6" type="primary">OSBPL10</name>
</gene>
<keyword evidence="3" id="KW-0446">Lipid-binding</keyword>
<feature type="compositionally biased region" description="Acidic residues" evidence="4">
    <location>
        <begin position="394"/>
        <end position="411"/>
    </location>
</feature>
<feature type="compositionally biased region" description="Low complexity" evidence="4">
    <location>
        <begin position="322"/>
        <end position="337"/>
    </location>
</feature>
<feature type="compositionally biased region" description="Low complexity" evidence="4">
    <location>
        <begin position="198"/>
        <end position="213"/>
    </location>
</feature>
<feature type="domain" description="PH" evidence="5">
    <location>
        <begin position="70"/>
        <end position="167"/>
    </location>
</feature>
<dbReference type="Gene3D" id="2.30.29.30">
    <property type="entry name" value="Pleckstrin-homology domain (PH domain)/Phosphotyrosine-binding domain (PTB)"/>
    <property type="match status" value="1"/>
</dbReference>
<dbReference type="InterPro" id="IPR000648">
    <property type="entry name" value="Oxysterol-bd"/>
</dbReference>
<reference evidence="6" key="1">
    <citation type="submission" date="2019-06" db="EMBL/GenBank/DDBJ databases">
        <authorList>
            <consortium name="Wellcome Sanger Institute Data Sharing"/>
        </authorList>
    </citation>
    <scope>NUCLEOTIDE SEQUENCE [LARGE SCALE GENOMIC DNA]</scope>
</reference>
<keyword evidence="1" id="KW-0813">Transport</keyword>
<reference evidence="6" key="3">
    <citation type="submission" date="2025-09" db="UniProtKB">
        <authorList>
            <consortium name="Ensembl"/>
        </authorList>
    </citation>
    <scope>IDENTIFICATION</scope>
</reference>
<dbReference type="PANTHER" id="PTHR10972">
    <property type="entry name" value="OXYSTEROL-BINDING PROTEIN-RELATED"/>
    <property type="match status" value="1"/>
</dbReference>
<dbReference type="PROSITE" id="PS50003">
    <property type="entry name" value="PH_DOMAIN"/>
    <property type="match status" value="1"/>
</dbReference>
<dbReference type="InterPro" id="IPR001849">
    <property type="entry name" value="PH_domain"/>
</dbReference>
<dbReference type="SMART" id="SM00233">
    <property type="entry name" value="PH"/>
    <property type="match status" value="1"/>
</dbReference>
<evidence type="ECO:0000259" key="5">
    <source>
        <dbReference type="PROSITE" id="PS50003"/>
    </source>
</evidence>
<evidence type="ECO:0000256" key="2">
    <source>
        <dbReference type="ARBA" id="ARBA00023055"/>
    </source>
</evidence>
<accession>A0A667XU99</accession>
<evidence type="ECO:0000313" key="6">
    <source>
        <dbReference type="Ensembl" id="ENSMMDP00005015619.1"/>
    </source>
</evidence>
<dbReference type="InParanoid" id="A0A667XU99"/>
<dbReference type="GeneTree" id="ENSGT00940000157880"/>
<feature type="region of interest" description="Disordered" evidence="4">
    <location>
        <begin position="1"/>
        <end position="58"/>
    </location>
</feature>
<proteinExistence type="predicted"/>
<feature type="region of interest" description="Disordered" evidence="4">
    <location>
        <begin position="322"/>
        <end position="411"/>
    </location>
</feature>
<dbReference type="CDD" id="cd13291">
    <property type="entry name" value="PH_ORP10_ORP11"/>
    <property type="match status" value="1"/>
</dbReference>
<name>A0A667XU99_9TELE</name>
<keyword evidence="2" id="KW-0445">Lipid transport</keyword>
<evidence type="ECO:0000313" key="7">
    <source>
        <dbReference type="Proteomes" id="UP000472263"/>
    </source>
</evidence>
<dbReference type="Proteomes" id="UP000472263">
    <property type="component" value="Chromosome 11"/>
</dbReference>
<dbReference type="GO" id="GO:0016020">
    <property type="term" value="C:membrane"/>
    <property type="evidence" value="ECO:0007669"/>
    <property type="project" value="TreeGrafter"/>
</dbReference>
<dbReference type="AlphaFoldDB" id="A0A667XU99"/>
<protein>
    <submittedName>
        <fullName evidence="6">Oxysterol binding protein like 10</fullName>
    </submittedName>
</protein>
<dbReference type="InterPro" id="IPR011993">
    <property type="entry name" value="PH-like_dom_sf"/>
</dbReference>